<dbReference type="OrthoDB" id="9967471at2"/>
<dbReference type="RefSeq" id="WP_133572281.1">
    <property type="nucleotide sequence ID" value="NZ_SNYR01000002.1"/>
</dbReference>
<proteinExistence type="predicted"/>
<organism evidence="1 2">
    <name type="scientific">Maritalea mobilis</name>
    <dbReference type="NCBI Taxonomy" id="483324"/>
    <lineage>
        <taxon>Bacteria</taxon>
        <taxon>Pseudomonadati</taxon>
        <taxon>Pseudomonadota</taxon>
        <taxon>Alphaproteobacteria</taxon>
        <taxon>Hyphomicrobiales</taxon>
        <taxon>Devosiaceae</taxon>
        <taxon>Maritalea</taxon>
    </lineage>
</organism>
<keyword evidence="2" id="KW-1185">Reference proteome</keyword>
<comment type="caution">
    <text evidence="1">The sequence shown here is derived from an EMBL/GenBank/DDBJ whole genome shotgun (WGS) entry which is preliminary data.</text>
</comment>
<reference evidence="1 2" key="1">
    <citation type="submission" date="2019-03" db="EMBL/GenBank/DDBJ databases">
        <title>Genomic Encyclopedia of Type Strains, Phase III (KMG-III): the genomes of soil and plant-associated and newly described type strains.</title>
        <authorList>
            <person name="Whitman W."/>
        </authorList>
    </citation>
    <scope>NUCLEOTIDE SEQUENCE [LARGE SCALE GENOMIC DNA]</scope>
    <source>
        <strain evidence="1 2">CGMCC 1.7002</strain>
    </source>
</reference>
<accession>A0A4R6VKK0</accession>
<name>A0A4R6VKK0_9HYPH</name>
<gene>
    <name evidence="1" type="ORF">ATL17_1614</name>
</gene>
<dbReference type="EMBL" id="SNYR01000002">
    <property type="protein sequence ID" value="TDQ63607.1"/>
    <property type="molecule type" value="Genomic_DNA"/>
</dbReference>
<sequence>MAIEVFDAIMDWDARNQLVREARLFEWAVWDSKQRTCGRCHWWMKSNDCPLEHNINGMSKGPSSGDRRASQCSKFNRTRRAVEVTENLEKKAEQLASALSKAHPTQGDE</sequence>
<evidence type="ECO:0000313" key="2">
    <source>
        <dbReference type="Proteomes" id="UP000295391"/>
    </source>
</evidence>
<dbReference type="Proteomes" id="UP000295391">
    <property type="component" value="Unassembled WGS sequence"/>
</dbReference>
<evidence type="ECO:0000313" key="1">
    <source>
        <dbReference type="EMBL" id="TDQ63607.1"/>
    </source>
</evidence>
<protein>
    <submittedName>
        <fullName evidence="1">Uncharacterized protein</fullName>
    </submittedName>
</protein>
<dbReference type="AlphaFoldDB" id="A0A4R6VKK0"/>